<evidence type="ECO:0000313" key="11">
    <source>
        <dbReference type="EMBL" id="SNT31550.1"/>
    </source>
</evidence>
<evidence type="ECO:0000256" key="6">
    <source>
        <dbReference type="ARBA" id="ARBA00022840"/>
    </source>
</evidence>
<comment type="pathway">
    <text evidence="7">Amino-acid biosynthesis; L-threonine biosynthesis; L-threonine from L-aspartate: step 4/5.</text>
</comment>
<evidence type="ECO:0000256" key="2">
    <source>
        <dbReference type="ARBA" id="ARBA00022679"/>
    </source>
</evidence>
<dbReference type="InterPro" id="IPR020568">
    <property type="entry name" value="Ribosomal_Su5_D2-typ_SF"/>
</dbReference>
<dbReference type="GO" id="GO:0005524">
    <property type="term" value="F:ATP binding"/>
    <property type="evidence" value="ECO:0007669"/>
    <property type="project" value="UniProtKB-UniRule"/>
</dbReference>
<dbReference type="InterPro" id="IPR000870">
    <property type="entry name" value="Homoserine_kinase"/>
</dbReference>
<dbReference type="NCBIfam" id="NF002288">
    <property type="entry name" value="PRK01212.1-4"/>
    <property type="match status" value="1"/>
</dbReference>
<protein>
    <recommendedName>
        <fullName evidence="7 8">Homoserine kinase</fullName>
        <shortName evidence="7">HK</shortName>
        <shortName evidence="7">HSK</shortName>
        <ecNumber evidence="7 8">2.7.1.39</ecNumber>
    </recommendedName>
</protein>
<comment type="similarity">
    <text evidence="7">Belongs to the GHMP kinase family. Homoserine kinase subfamily.</text>
</comment>
<comment type="function">
    <text evidence="7">Catalyzes the ATP-dependent phosphorylation of L-homoserine to L-homoserine phosphate.</text>
</comment>
<evidence type="ECO:0000256" key="3">
    <source>
        <dbReference type="ARBA" id="ARBA00022697"/>
    </source>
</evidence>
<sequence length="307" mass="33164">MESVKIHAPATVANVGCGYDTIGFALDGVYEEIAVSKRKDNQLVIQSIEGADLSLDPEQNVATIAAKALLDHIGINTGFDFQIKKFFKPGSGLGSSASSAAGAVYAVNQLLPNPLKTSELLPFALEGEAFASKSYHADNVAPSLIGGFIVIRSYDPLDYFKLPVAADLKVLIVRPSVEIKTSDAKGIVPKTLDIVTARNQWGNLASLVHAIHNKDWDRLKSSIEDFVAEPVRKSLIPGYDEIRTIAFDHESVGFNISGSGPSMFSLFTSSEDLEKAKEEINKLYKQKGISCDFFTSSMSDVGCQIID</sequence>
<reference evidence="11 12" key="1">
    <citation type="submission" date="2017-06" db="EMBL/GenBank/DDBJ databases">
        <authorList>
            <person name="Kim H.J."/>
            <person name="Triplett B.A."/>
        </authorList>
    </citation>
    <scope>NUCLEOTIDE SEQUENCE [LARGE SCALE GENOMIC DNA]</scope>
    <source>
        <strain evidence="11 12">DSM 19307</strain>
    </source>
</reference>
<keyword evidence="5 7" id="KW-0418">Kinase</keyword>
<name>A0A239LMN4_EKHLU</name>
<dbReference type="SUPFAM" id="SSF54211">
    <property type="entry name" value="Ribosomal protein S5 domain 2-like"/>
    <property type="match status" value="1"/>
</dbReference>
<evidence type="ECO:0000259" key="10">
    <source>
        <dbReference type="Pfam" id="PF08544"/>
    </source>
</evidence>
<evidence type="ECO:0000256" key="5">
    <source>
        <dbReference type="ARBA" id="ARBA00022777"/>
    </source>
</evidence>
<dbReference type="EMBL" id="FZPD01000005">
    <property type="protein sequence ID" value="SNT31550.1"/>
    <property type="molecule type" value="Genomic_DNA"/>
</dbReference>
<dbReference type="RefSeq" id="WP_179213454.1">
    <property type="nucleotide sequence ID" value="NZ_FZPD01000005.1"/>
</dbReference>
<dbReference type="UniPathway" id="UPA00050">
    <property type="reaction ID" value="UER00064"/>
</dbReference>
<dbReference type="Gene3D" id="3.30.70.890">
    <property type="entry name" value="GHMP kinase, C-terminal domain"/>
    <property type="match status" value="1"/>
</dbReference>
<evidence type="ECO:0000313" key="12">
    <source>
        <dbReference type="Proteomes" id="UP000198393"/>
    </source>
</evidence>
<evidence type="ECO:0000256" key="4">
    <source>
        <dbReference type="ARBA" id="ARBA00022741"/>
    </source>
</evidence>
<feature type="binding site" evidence="7">
    <location>
        <begin position="88"/>
        <end position="98"/>
    </location>
    <ligand>
        <name>ATP</name>
        <dbReference type="ChEBI" id="CHEBI:30616"/>
    </ligand>
</feature>
<dbReference type="PANTHER" id="PTHR20861:SF1">
    <property type="entry name" value="HOMOSERINE KINASE"/>
    <property type="match status" value="1"/>
</dbReference>
<keyword evidence="12" id="KW-1185">Reference proteome</keyword>
<comment type="subcellular location">
    <subcellularLocation>
        <location evidence="7">Cytoplasm</location>
    </subcellularLocation>
</comment>
<dbReference type="Pfam" id="PF00288">
    <property type="entry name" value="GHMP_kinases_N"/>
    <property type="match status" value="1"/>
</dbReference>
<comment type="catalytic activity">
    <reaction evidence="7">
        <text>L-homoserine + ATP = O-phospho-L-homoserine + ADP + H(+)</text>
        <dbReference type="Rhea" id="RHEA:13985"/>
        <dbReference type="ChEBI" id="CHEBI:15378"/>
        <dbReference type="ChEBI" id="CHEBI:30616"/>
        <dbReference type="ChEBI" id="CHEBI:57476"/>
        <dbReference type="ChEBI" id="CHEBI:57590"/>
        <dbReference type="ChEBI" id="CHEBI:456216"/>
        <dbReference type="EC" id="2.7.1.39"/>
    </reaction>
</comment>
<keyword evidence="2 7" id="KW-0808">Transferase</keyword>
<feature type="domain" description="GHMP kinase C-terminal" evidence="10">
    <location>
        <begin position="208"/>
        <end position="285"/>
    </location>
</feature>
<keyword evidence="1 7" id="KW-0028">Amino-acid biosynthesis</keyword>
<keyword evidence="6 7" id="KW-0067">ATP-binding</keyword>
<dbReference type="InterPro" id="IPR014721">
    <property type="entry name" value="Ribsml_uS5_D2-typ_fold_subgr"/>
</dbReference>
<dbReference type="GO" id="GO:0005737">
    <property type="term" value="C:cytoplasm"/>
    <property type="evidence" value="ECO:0007669"/>
    <property type="project" value="UniProtKB-SubCell"/>
</dbReference>
<dbReference type="InterPro" id="IPR036554">
    <property type="entry name" value="GHMP_kinase_C_sf"/>
</dbReference>
<dbReference type="PIRSF" id="PIRSF000676">
    <property type="entry name" value="Homoser_kin"/>
    <property type="match status" value="1"/>
</dbReference>
<dbReference type="NCBIfam" id="TIGR00191">
    <property type="entry name" value="thrB"/>
    <property type="match status" value="1"/>
</dbReference>
<evidence type="ECO:0000256" key="7">
    <source>
        <dbReference type="HAMAP-Rule" id="MF_00384"/>
    </source>
</evidence>
<gene>
    <name evidence="7" type="primary">thrB</name>
    <name evidence="11" type="ORF">SAMN05421640_3378</name>
</gene>
<dbReference type="InterPro" id="IPR006204">
    <property type="entry name" value="GHMP_kinase_N_dom"/>
</dbReference>
<dbReference type="AlphaFoldDB" id="A0A239LMN4"/>
<feature type="domain" description="GHMP kinase N-terminal" evidence="9">
    <location>
        <begin position="61"/>
        <end position="147"/>
    </location>
</feature>
<dbReference type="HAMAP" id="MF_00384">
    <property type="entry name" value="Homoser_kinase"/>
    <property type="match status" value="1"/>
</dbReference>
<dbReference type="InterPro" id="IPR013750">
    <property type="entry name" value="GHMP_kinase_C_dom"/>
</dbReference>
<keyword evidence="3 7" id="KW-0791">Threonine biosynthesis</keyword>
<dbReference type="GO" id="GO:0004413">
    <property type="term" value="F:homoserine kinase activity"/>
    <property type="evidence" value="ECO:0007669"/>
    <property type="project" value="UniProtKB-UniRule"/>
</dbReference>
<keyword evidence="7" id="KW-0963">Cytoplasm</keyword>
<evidence type="ECO:0000256" key="1">
    <source>
        <dbReference type="ARBA" id="ARBA00022605"/>
    </source>
</evidence>
<proteinExistence type="inferred from homology"/>
<keyword evidence="4 7" id="KW-0547">Nucleotide-binding</keyword>
<dbReference type="PANTHER" id="PTHR20861">
    <property type="entry name" value="HOMOSERINE/4-DIPHOSPHOCYTIDYL-2-C-METHYL-D-ERYTHRITOL KINASE"/>
    <property type="match status" value="1"/>
</dbReference>
<dbReference type="PRINTS" id="PR00958">
    <property type="entry name" value="HOMSERKINASE"/>
</dbReference>
<evidence type="ECO:0000256" key="8">
    <source>
        <dbReference type="NCBIfam" id="TIGR00191"/>
    </source>
</evidence>
<dbReference type="GO" id="GO:0009088">
    <property type="term" value="P:threonine biosynthetic process"/>
    <property type="evidence" value="ECO:0007669"/>
    <property type="project" value="UniProtKB-UniRule"/>
</dbReference>
<dbReference type="EC" id="2.7.1.39" evidence="7 8"/>
<dbReference type="Pfam" id="PF08544">
    <property type="entry name" value="GHMP_kinases_C"/>
    <property type="match status" value="1"/>
</dbReference>
<dbReference type="SUPFAM" id="SSF55060">
    <property type="entry name" value="GHMP Kinase, C-terminal domain"/>
    <property type="match status" value="1"/>
</dbReference>
<accession>A0A239LMN4</accession>
<evidence type="ECO:0000259" key="9">
    <source>
        <dbReference type="Pfam" id="PF00288"/>
    </source>
</evidence>
<dbReference type="Gene3D" id="3.30.230.10">
    <property type="match status" value="1"/>
</dbReference>
<organism evidence="11 12">
    <name type="scientific">Ekhidna lutea</name>
    <dbReference type="NCBI Taxonomy" id="447679"/>
    <lineage>
        <taxon>Bacteria</taxon>
        <taxon>Pseudomonadati</taxon>
        <taxon>Bacteroidota</taxon>
        <taxon>Cytophagia</taxon>
        <taxon>Cytophagales</taxon>
        <taxon>Reichenbachiellaceae</taxon>
        <taxon>Ekhidna</taxon>
    </lineage>
</organism>
<dbReference type="Proteomes" id="UP000198393">
    <property type="component" value="Unassembled WGS sequence"/>
</dbReference>